<protein>
    <submittedName>
        <fullName evidence="2">Uncharacterized protein</fullName>
    </submittedName>
</protein>
<gene>
    <name evidence="2" type="ORF">BV87_22095</name>
</gene>
<dbReference type="Proteomes" id="UP000037029">
    <property type="component" value="Chromosome"/>
</dbReference>
<evidence type="ECO:0000313" key="3">
    <source>
        <dbReference type="Proteomes" id="UP000037029"/>
    </source>
</evidence>
<reference evidence="2 3" key="1">
    <citation type="submission" date="2017-04" db="EMBL/GenBank/DDBJ databases">
        <title>Characterization, genome and methylation analysis of a phthalic acid esters degrading strain Sphingobium yanoikuyae SHJ.</title>
        <authorList>
            <person name="Feng L."/>
        </authorList>
    </citation>
    <scope>NUCLEOTIDE SEQUENCE [LARGE SCALE GENOMIC DNA]</scope>
    <source>
        <strain evidence="2 3">SHJ</strain>
    </source>
</reference>
<dbReference type="RefSeq" id="WP_048937793.1">
    <property type="nucleotide sequence ID" value="NZ_CP020925.1"/>
</dbReference>
<dbReference type="AlphaFoldDB" id="A0A2D1R9X2"/>
<evidence type="ECO:0000313" key="2">
    <source>
        <dbReference type="EMBL" id="ATP21671.1"/>
    </source>
</evidence>
<feature type="compositionally biased region" description="Basic and acidic residues" evidence="1">
    <location>
        <begin position="72"/>
        <end position="83"/>
    </location>
</feature>
<name>A0A2D1R9X2_SPHYA</name>
<feature type="region of interest" description="Disordered" evidence="1">
    <location>
        <begin position="1"/>
        <end position="83"/>
    </location>
</feature>
<feature type="compositionally biased region" description="Basic and acidic residues" evidence="1">
    <location>
        <begin position="1"/>
        <end position="14"/>
    </location>
</feature>
<dbReference type="EMBL" id="CP020925">
    <property type="protein sequence ID" value="ATP21671.1"/>
    <property type="molecule type" value="Genomic_DNA"/>
</dbReference>
<organism evidence="2 3">
    <name type="scientific">Sphingobium yanoikuyae</name>
    <name type="common">Sphingomonas yanoikuyae</name>
    <dbReference type="NCBI Taxonomy" id="13690"/>
    <lineage>
        <taxon>Bacteria</taxon>
        <taxon>Pseudomonadati</taxon>
        <taxon>Pseudomonadota</taxon>
        <taxon>Alphaproteobacteria</taxon>
        <taxon>Sphingomonadales</taxon>
        <taxon>Sphingomonadaceae</taxon>
        <taxon>Sphingobium</taxon>
    </lineage>
</organism>
<feature type="compositionally biased region" description="Polar residues" evidence="1">
    <location>
        <begin position="21"/>
        <end position="31"/>
    </location>
</feature>
<evidence type="ECO:0000256" key="1">
    <source>
        <dbReference type="SAM" id="MobiDB-lite"/>
    </source>
</evidence>
<sequence length="83" mass="8842">MTNTKKPEAAKAADESAGITPATTIDPSGSPVQIVPDVDLDHPAVDANPRANTTEDQNRIDFNDPSLEEQEAVEKNLADQAKD</sequence>
<accession>A0A2D1R9X2</accession>
<proteinExistence type="predicted"/>